<evidence type="ECO:0000313" key="2">
    <source>
        <dbReference type="EMBL" id="KAF2439575.1"/>
    </source>
</evidence>
<reference evidence="2" key="1">
    <citation type="journal article" date="2020" name="Stud. Mycol.">
        <title>101 Dothideomycetes genomes: a test case for predicting lifestyles and emergence of pathogens.</title>
        <authorList>
            <person name="Haridas S."/>
            <person name="Albert R."/>
            <person name="Binder M."/>
            <person name="Bloem J."/>
            <person name="Labutti K."/>
            <person name="Salamov A."/>
            <person name="Andreopoulos B."/>
            <person name="Baker S."/>
            <person name="Barry K."/>
            <person name="Bills G."/>
            <person name="Bluhm B."/>
            <person name="Cannon C."/>
            <person name="Castanera R."/>
            <person name="Culley D."/>
            <person name="Daum C."/>
            <person name="Ezra D."/>
            <person name="Gonzalez J."/>
            <person name="Henrissat B."/>
            <person name="Kuo A."/>
            <person name="Liang C."/>
            <person name="Lipzen A."/>
            <person name="Lutzoni F."/>
            <person name="Magnuson J."/>
            <person name="Mondo S."/>
            <person name="Nolan M."/>
            <person name="Ohm R."/>
            <person name="Pangilinan J."/>
            <person name="Park H.-J."/>
            <person name="Ramirez L."/>
            <person name="Alfaro M."/>
            <person name="Sun H."/>
            <person name="Tritt A."/>
            <person name="Yoshinaga Y."/>
            <person name="Zwiers L.-H."/>
            <person name="Turgeon B."/>
            <person name="Goodwin S."/>
            <person name="Spatafora J."/>
            <person name="Crous P."/>
            <person name="Grigoriev I."/>
        </authorList>
    </citation>
    <scope>NUCLEOTIDE SEQUENCE</scope>
    <source>
        <strain evidence="2">CBS 690.94</strain>
    </source>
</reference>
<comment type="caution">
    <text evidence="2">The sequence shown here is derived from an EMBL/GenBank/DDBJ whole genome shotgun (WGS) entry which is preliminary data.</text>
</comment>
<dbReference type="Pfam" id="PF12697">
    <property type="entry name" value="Abhydrolase_6"/>
    <property type="match status" value="1"/>
</dbReference>
<dbReference type="AlphaFoldDB" id="A0A9P4P8Y1"/>
<gene>
    <name evidence="2" type="ORF">P171DRAFT_436219</name>
</gene>
<dbReference type="Gene3D" id="3.40.50.1820">
    <property type="entry name" value="alpha/beta hydrolase"/>
    <property type="match status" value="1"/>
</dbReference>
<organism evidence="2 3">
    <name type="scientific">Karstenula rhodostoma CBS 690.94</name>
    <dbReference type="NCBI Taxonomy" id="1392251"/>
    <lineage>
        <taxon>Eukaryota</taxon>
        <taxon>Fungi</taxon>
        <taxon>Dikarya</taxon>
        <taxon>Ascomycota</taxon>
        <taxon>Pezizomycotina</taxon>
        <taxon>Dothideomycetes</taxon>
        <taxon>Pleosporomycetidae</taxon>
        <taxon>Pleosporales</taxon>
        <taxon>Massarineae</taxon>
        <taxon>Didymosphaeriaceae</taxon>
        <taxon>Karstenula</taxon>
    </lineage>
</organism>
<evidence type="ECO:0000259" key="1">
    <source>
        <dbReference type="Pfam" id="PF12697"/>
    </source>
</evidence>
<protein>
    <submittedName>
        <fullName evidence="2">Alpha/beta-hydrolase</fullName>
    </submittedName>
</protein>
<keyword evidence="3" id="KW-1185">Reference proteome</keyword>
<dbReference type="EMBL" id="MU001509">
    <property type="protein sequence ID" value="KAF2439575.1"/>
    <property type="molecule type" value="Genomic_DNA"/>
</dbReference>
<feature type="domain" description="AB hydrolase-1" evidence="1">
    <location>
        <begin position="6"/>
        <end position="234"/>
    </location>
</feature>
<dbReference type="OrthoDB" id="1263307at2759"/>
<dbReference type="PANTHER" id="PTHR37017">
    <property type="entry name" value="AB HYDROLASE-1 DOMAIN-CONTAINING PROTEIN-RELATED"/>
    <property type="match status" value="1"/>
</dbReference>
<dbReference type="SUPFAM" id="SSF53474">
    <property type="entry name" value="alpha/beta-Hydrolases"/>
    <property type="match status" value="1"/>
</dbReference>
<evidence type="ECO:0000313" key="3">
    <source>
        <dbReference type="Proteomes" id="UP000799764"/>
    </source>
</evidence>
<dbReference type="InterPro" id="IPR052897">
    <property type="entry name" value="Sec-Metab_Biosynth_Hydrolase"/>
</dbReference>
<dbReference type="InterPro" id="IPR029058">
    <property type="entry name" value="AB_hydrolase_fold"/>
</dbReference>
<dbReference type="Proteomes" id="UP000799764">
    <property type="component" value="Unassembled WGS sequence"/>
</dbReference>
<accession>A0A9P4P8Y1</accession>
<sequence>MTKPSIVIVPGSFTAQGIYQDVVDRLRAKGFPALAIDLLSSQKRLGLEPATMQDDAKHVRAVAETLIAQGKEVVVLCHSYGGVPTTQGLAGVPVKRIIYLTAVAPKVGETHAESMPGPTIDALLKSSVGGYMHSDPVQLAGGLGTDFDSWEYAYECALKLPHHSTVSFTEKVTQAAYETVPVSYIFTEKDVILTPEHQESYINLIEEVKGSKIDVIRKPWGHCPNWSQPEELIDMVVGEAEKK</sequence>
<proteinExistence type="predicted"/>
<dbReference type="InterPro" id="IPR000073">
    <property type="entry name" value="AB_hydrolase_1"/>
</dbReference>
<name>A0A9P4P8Y1_9PLEO</name>
<dbReference type="PANTHER" id="PTHR37017:SF13">
    <property type="entry name" value="AB HYDROLASE-1 DOMAIN-CONTAINING PROTEIN"/>
    <property type="match status" value="1"/>
</dbReference>